<dbReference type="RefSeq" id="WP_175127724.1">
    <property type="nucleotide sequence ID" value="NZ_CADILD010000001.1"/>
</dbReference>
<dbReference type="PANTHER" id="PTHR42928:SF5">
    <property type="entry name" value="BLR1237 PROTEIN"/>
    <property type="match status" value="1"/>
</dbReference>
<dbReference type="InterPro" id="IPR042100">
    <property type="entry name" value="Bug_dom1"/>
</dbReference>
<evidence type="ECO:0000256" key="1">
    <source>
        <dbReference type="ARBA" id="ARBA00006987"/>
    </source>
</evidence>
<dbReference type="SUPFAM" id="SSF53850">
    <property type="entry name" value="Periplasmic binding protein-like II"/>
    <property type="match status" value="1"/>
</dbReference>
<protein>
    <recommendedName>
        <fullName evidence="5">ABC transporter substrate-binding protein</fullName>
    </recommendedName>
</protein>
<evidence type="ECO:0000313" key="4">
    <source>
        <dbReference type="Proteomes" id="UP000494105"/>
    </source>
</evidence>
<name>A0A6S7C4D1_9BURK</name>
<reference evidence="3 4" key="1">
    <citation type="submission" date="2020-04" db="EMBL/GenBank/DDBJ databases">
        <authorList>
            <person name="De Canck E."/>
        </authorList>
    </citation>
    <scope>NUCLEOTIDE SEQUENCE [LARGE SCALE GENOMIC DNA]</scope>
    <source>
        <strain evidence="3 4">LMG 1861</strain>
    </source>
</reference>
<dbReference type="Gene3D" id="3.40.190.150">
    <property type="entry name" value="Bordetella uptake gene, domain 1"/>
    <property type="match status" value="1"/>
</dbReference>
<sequence length="331" mass="34666">MHSHTRNRFSIRLAALLAAAAPLLACGVAQAADTWPSRPVRIVVPYGPGGAVDVATRKMAQLLSTQTGQSFIVENKPGATGTIGVSQVARAAADGYTLMANDTTYSLLPHIFKKLPFDPSADLQPVSAFIFAPMALAVAADSPYRSLDDLVKQARAKPDTVTYGSGGPGTTPHFAAEGLGLATGVKFMHVPFKGAAEATQAVLGKVIDFQFASTTGLMGPAQGGQLRLLAVSGTKRLSVMPDVPTFAQAGVKDFGVVNWTGLWVPQGTPQAVTDRLQREVATAMASEDMQTFATKMGAEARTTGAPEFGRILADSSAMWSNVARNIGYDAK</sequence>
<dbReference type="Pfam" id="PF03401">
    <property type="entry name" value="TctC"/>
    <property type="match status" value="1"/>
</dbReference>
<keyword evidence="2" id="KW-0732">Signal</keyword>
<evidence type="ECO:0000313" key="3">
    <source>
        <dbReference type="EMBL" id="CAB3830725.1"/>
    </source>
</evidence>
<dbReference type="Proteomes" id="UP000494105">
    <property type="component" value="Unassembled WGS sequence"/>
</dbReference>
<feature type="signal peptide" evidence="2">
    <location>
        <begin position="1"/>
        <end position="31"/>
    </location>
</feature>
<comment type="similarity">
    <text evidence="1">Belongs to the UPF0065 (bug) family.</text>
</comment>
<accession>A0A6S7C4D1</accession>
<dbReference type="AlphaFoldDB" id="A0A6S7C4D1"/>
<dbReference type="Gene3D" id="3.40.190.10">
    <property type="entry name" value="Periplasmic binding protein-like II"/>
    <property type="match status" value="1"/>
</dbReference>
<dbReference type="CDD" id="cd07012">
    <property type="entry name" value="PBP2_Bug_TTT"/>
    <property type="match status" value="1"/>
</dbReference>
<dbReference type="InterPro" id="IPR005064">
    <property type="entry name" value="BUG"/>
</dbReference>
<dbReference type="PANTHER" id="PTHR42928">
    <property type="entry name" value="TRICARBOXYLATE-BINDING PROTEIN"/>
    <property type="match status" value="1"/>
</dbReference>
<evidence type="ECO:0008006" key="5">
    <source>
        <dbReference type="Google" id="ProtNLM"/>
    </source>
</evidence>
<proteinExistence type="inferred from homology"/>
<evidence type="ECO:0000256" key="2">
    <source>
        <dbReference type="SAM" id="SignalP"/>
    </source>
</evidence>
<feature type="chain" id="PRO_5028961040" description="ABC transporter substrate-binding protein" evidence="2">
    <location>
        <begin position="32"/>
        <end position="331"/>
    </location>
</feature>
<dbReference type="PIRSF" id="PIRSF017082">
    <property type="entry name" value="YflP"/>
    <property type="match status" value="1"/>
</dbReference>
<dbReference type="EMBL" id="CADILD010000001">
    <property type="protein sequence ID" value="CAB3830725.1"/>
    <property type="molecule type" value="Genomic_DNA"/>
</dbReference>
<organism evidence="3 4">
    <name type="scientific">Achromobacter piechaudii</name>
    <dbReference type="NCBI Taxonomy" id="72556"/>
    <lineage>
        <taxon>Bacteria</taxon>
        <taxon>Pseudomonadati</taxon>
        <taxon>Pseudomonadota</taxon>
        <taxon>Betaproteobacteria</taxon>
        <taxon>Burkholderiales</taxon>
        <taxon>Alcaligenaceae</taxon>
        <taxon>Achromobacter</taxon>
    </lineage>
</organism>
<gene>
    <name evidence="3" type="ORF">LMG1861_00754</name>
</gene>